<dbReference type="EMBL" id="JAFKCT010000011">
    <property type="protein sequence ID" value="MBN7813291.1"/>
    <property type="molecule type" value="Genomic_DNA"/>
</dbReference>
<evidence type="ECO:0000313" key="3">
    <source>
        <dbReference type="Proteomes" id="UP000664317"/>
    </source>
</evidence>
<comment type="caution">
    <text evidence="2">The sequence shown here is derived from an EMBL/GenBank/DDBJ whole genome shotgun (WGS) entry which is preliminary data.</text>
</comment>
<evidence type="ECO:0000256" key="1">
    <source>
        <dbReference type="SAM" id="Coils"/>
    </source>
</evidence>
<name>A0ABS3C849_9BACT</name>
<keyword evidence="3" id="KW-1185">Reference proteome</keyword>
<dbReference type="RefSeq" id="WP_206580065.1">
    <property type="nucleotide sequence ID" value="NZ_JAFKCT010000011.1"/>
</dbReference>
<proteinExistence type="predicted"/>
<reference evidence="2 3" key="1">
    <citation type="submission" date="2021-03" db="EMBL/GenBank/DDBJ databases">
        <title>novel species isolated from a fishpond in China.</title>
        <authorList>
            <person name="Lu H."/>
            <person name="Cai Z."/>
        </authorList>
    </citation>
    <scope>NUCLEOTIDE SEQUENCE [LARGE SCALE GENOMIC DNA]</scope>
    <source>
        <strain evidence="2 3">H41</strain>
    </source>
</reference>
<accession>A0ABS3C849</accession>
<sequence>MDLKTRKLKVIEQIVQMDELAIRKLEATLTQILDMSVSVEEYNKELEEAISEIERGEGLEHEAAVSRIRSWR</sequence>
<protein>
    <recommendedName>
        <fullName evidence="4">Addiction module component</fullName>
    </recommendedName>
</protein>
<keyword evidence="1" id="KW-0175">Coiled coil</keyword>
<feature type="coiled-coil region" evidence="1">
    <location>
        <begin position="32"/>
        <end position="59"/>
    </location>
</feature>
<organism evidence="2 3">
    <name type="scientific">Algoriphagus oliviformis</name>
    <dbReference type="NCBI Taxonomy" id="2811231"/>
    <lineage>
        <taxon>Bacteria</taxon>
        <taxon>Pseudomonadati</taxon>
        <taxon>Bacteroidota</taxon>
        <taxon>Cytophagia</taxon>
        <taxon>Cytophagales</taxon>
        <taxon>Cyclobacteriaceae</taxon>
        <taxon>Algoriphagus</taxon>
    </lineage>
</organism>
<gene>
    <name evidence="2" type="ORF">J0A68_20220</name>
</gene>
<dbReference type="Proteomes" id="UP000664317">
    <property type="component" value="Unassembled WGS sequence"/>
</dbReference>
<evidence type="ECO:0000313" key="2">
    <source>
        <dbReference type="EMBL" id="MBN7813291.1"/>
    </source>
</evidence>
<evidence type="ECO:0008006" key="4">
    <source>
        <dbReference type="Google" id="ProtNLM"/>
    </source>
</evidence>